<dbReference type="GeneID" id="87828221"/>
<gene>
    <name evidence="1" type="ORF">N657DRAFT_636706</name>
</gene>
<dbReference type="AlphaFoldDB" id="A0AAN6YZR4"/>
<organism evidence="1 2">
    <name type="scientific">Parathielavia appendiculata</name>
    <dbReference type="NCBI Taxonomy" id="2587402"/>
    <lineage>
        <taxon>Eukaryota</taxon>
        <taxon>Fungi</taxon>
        <taxon>Dikarya</taxon>
        <taxon>Ascomycota</taxon>
        <taxon>Pezizomycotina</taxon>
        <taxon>Sordariomycetes</taxon>
        <taxon>Sordariomycetidae</taxon>
        <taxon>Sordariales</taxon>
        <taxon>Chaetomiaceae</taxon>
        <taxon>Parathielavia</taxon>
    </lineage>
</organism>
<reference evidence="1" key="2">
    <citation type="submission" date="2023-05" db="EMBL/GenBank/DDBJ databases">
        <authorList>
            <consortium name="Lawrence Berkeley National Laboratory"/>
            <person name="Steindorff A."/>
            <person name="Hensen N."/>
            <person name="Bonometti L."/>
            <person name="Westerberg I."/>
            <person name="Brannstrom I.O."/>
            <person name="Guillou S."/>
            <person name="Cros-Aarteil S."/>
            <person name="Calhoun S."/>
            <person name="Haridas S."/>
            <person name="Kuo A."/>
            <person name="Mondo S."/>
            <person name="Pangilinan J."/>
            <person name="Riley R."/>
            <person name="Labutti K."/>
            <person name="Andreopoulos B."/>
            <person name="Lipzen A."/>
            <person name="Chen C."/>
            <person name="Yanf M."/>
            <person name="Daum C."/>
            <person name="Ng V."/>
            <person name="Clum A."/>
            <person name="Ohm R."/>
            <person name="Martin F."/>
            <person name="Silar P."/>
            <person name="Natvig D."/>
            <person name="Lalanne C."/>
            <person name="Gautier V."/>
            <person name="Ament-Velasquez S.L."/>
            <person name="Kruys A."/>
            <person name="Hutchinson M.I."/>
            <person name="Powell A.J."/>
            <person name="Barry K."/>
            <person name="Miller A.N."/>
            <person name="Grigoriev I.V."/>
            <person name="Debuchy R."/>
            <person name="Gladieux P."/>
            <person name="Thoren M.H."/>
            <person name="Johannesson H."/>
        </authorList>
    </citation>
    <scope>NUCLEOTIDE SEQUENCE</scope>
    <source>
        <strain evidence="1">CBS 731.68</strain>
    </source>
</reference>
<protein>
    <submittedName>
        <fullName evidence="1">Uncharacterized protein</fullName>
    </submittedName>
</protein>
<keyword evidence="2" id="KW-1185">Reference proteome</keyword>
<dbReference type="Proteomes" id="UP001302602">
    <property type="component" value="Unassembled WGS sequence"/>
</dbReference>
<dbReference type="EMBL" id="MU853240">
    <property type="protein sequence ID" value="KAK4120245.1"/>
    <property type="molecule type" value="Genomic_DNA"/>
</dbReference>
<proteinExistence type="predicted"/>
<accession>A0AAN6YZR4</accession>
<dbReference type="RefSeq" id="XP_062644016.1">
    <property type="nucleotide sequence ID" value="XM_062791452.1"/>
</dbReference>
<evidence type="ECO:0000313" key="1">
    <source>
        <dbReference type="EMBL" id="KAK4120245.1"/>
    </source>
</evidence>
<comment type="caution">
    <text evidence="1">The sequence shown here is derived from an EMBL/GenBank/DDBJ whole genome shotgun (WGS) entry which is preliminary data.</text>
</comment>
<sequence length="206" mass="22733">MLSGLEELTLNNLYEKLPLWRSQDSQVLQKSPGLCKLELSLSEDTLFRVRLGREGYINSSIGYATNDEGAHVQVPFAKDAPEHLVAGDEGTPEGLVVHLPENRDGDGFELEELIAQTLRRPRLAKLTQLAVVPGKTETWMNAGQPGWNAGALRLMGRNPSLDCDIRSVDDSWRDLDVLDQAARGLVALYNLDSSHSDYSDVSDDSD</sequence>
<evidence type="ECO:0000313" key="2">
    <source>
        <dbReference type="Proteomes" id="UP001302602"/>
    </source>
</evidence>
<reference evidence="1" key="1">
    <citation type="journal article" date="2023" name="Mol. Phylogenet. Evol.">
        <title>Genome-scale phylogeny and comparative genomics of the fungal order Sordariales.</title>
        <authorList>
            <person name="Hensen N."/>
            <person name="Bonometti L."/>
            <person name="Westerberg I."/>
            <person name="Brannstrom I.O."/>
            <person name="Guillou S."/>
            <person name="Cros-Aarteil S."/>
            <person name="Calhoun S."/>
            <person name="Haridas S."/>
            <person name="Kuo A."/>
            <person name="Mondo S."/>
            <person name="Pangilinan J."/>
            <person name="Riley R."/>
            <person name="LaButti K."/>
            <person name="Andreopoulos B."/>
            <person name="Lipzen A."/>
            <person name="Chen C."/>
            <person name="Yan M."/>
            <person name="Daum C."/>
            <person name="Ng V."/>
            <person name="Clum A."/>
            <person name="Steindorff A."/>
            <person name="Ohm R.A."/>
            <person name="Martin F."/>
            <person name="Silar P."/>
            <person name="Natvig D.O."/>
            <person name="Lalanne C."/>
            <person name="Gautier V."/>
            <person name="Ament-Velasquez S.L."/>
            <person name="Kruys A."/>
            <person name="Hutchinson M.I."/>
            <person name="Powell A.J."/>
            <person name="Barry K."/>
            <person name="Miller A.N."/>
            <person name="Grigoriev I.V."/>
            <person name="Debuchy R."/>
            <person name="Gladieux P."/>
            <person name="Hiltunen Thoren M."/>
            <person name="Johannesson H."/>
        </authorList>
    </citation>
    <scope>NUCLEOTIDE SEQUENCE</scope>
    <source>
        <strain evidence="1">CBS 731.68</strain>
    </source>
</reference>
<name>A0AAN6YZR4_9PEZI</name>